<keyword evidence="8" id="KW-0808">Transferase</keyword>
<feature type="transmembrane region" description="Helical" evidence="17">
    <location>
        <begin position="231"/>
        <end position="248"/>
    </location>
</feature>
<evidence type="ECO:0000256" key="10">
    <source>
        <dbReference type="ARBA" id="ARBA00022723"/>
    </source>
</evidence>
<evidence type="ECO:0000313" key="19">
    <source>
        <dbReference type="EMBL" id="PAV04283.1"/>
    </source>
</evidence>
<accession>A0A2A2H4R9</accession>
<feature type="transmembrane region" description="Helical" evidence="17">
    <location>
        <begin position="208"/>
        <end position="225"/>
    </location>
</feature>
<evidence type="ECO:0000256" key="3">
    <source>
        <dbReference type="ARBA" id="ARBA00004651"/>
    </source>
</evidence>
<sequence>MLISNNISKRDISITIAIIIIIFLVGFVLRVESTQISGIPTDEKGFYQDQNGLPYMYELDSYYNYRLTENYLDHGYIGDTIINGTQWDLHSYYPPGVPMDYPPFIVYLTTLIYKIVNLFSSTPLLVVCFWLPAFIGPLSGVVAYLFVRRFTNVYGATVAGILMTTAPFYFIRTVPGWFDTDMFNIIFPLLIVWFFFEAVHSENNRKRILFTVLSAISMLFFAISWEGWQYYFYLIVLFSICYIIWNRLNRKNIKNLLYIVGGFSISTLLMVVVLNGYLDVITLFTRPIQLLEMIGSSNIWTPWPDIYISVSELAKPTLEHIISGVGIAFFGGIFGFIWIFRVLINENLKKRFLNRMSWIFFSFLLLWAIIGFFALTEGSRFILLIIPPLVLSTGIMAGLCVSYLNILKNSKKFNIFKNRKKLPQIISIIIILLFAIPAVANVSASYSSFIPGTDDDLWTACQWINNNTSNETVIISDWSYGHLFTAIADRSVSFDGRLGYIETLPARNYESSYSFGNKSPSVSREYWIYRAFETDNESLSIGIFKMIATNGDIGYLTLDNYTKNTTKTVEILNNILGLNKEEALTVLITEYKLNKQEAQTVLNYTHPNNPRPFVLVTTDGMVAKGYWTFYFGSWNFNKREGDNITYSVGKINITDNTFNSSNGILMNLKAGTATWNGQVPYSVIIIKNNNIKKYYSNKNSDFDIILNIDTNKSIVVDKRFENSLFTRLVLEKSNSTNFQPIYKDNKTVVWKTSFNS</sequence>
<reference evidence="19 20" key="1">
    <citation type="journal article" date="2017" name="BMC Genomics">
        <title>Genomic analysis of methanogenic archaea reveals a shift towards energy conservation.</title>
        <authorList>
            <person name="Gilmore S.P."/>
            <person name="Henske J.K."/>
            <person name="Sexton J.A."/>
            <person name="Solomon K.V."/>
            <person name="Seppala S."/>
            <person name="Yoo J.I."/>
            <person name="Huyett L.M."/>
            <person name="Pressman A."/>
            <person name="Cogan J.Z."/>
            <person name="Kivenson V."/>
            <person name="Peng X."/>
            <person name="Tan Y."/>
            <person name="Valentine D.L."/>
            <person name="O'Malley M.A."/>
        </authorList>
    </citation>
    <scope>NUCLEOTIDE SEQUENCE [LARGE SCALE GENOMIC DNA]</scope>
    <source>
        <strain evidence="19 20">M.o.H.</strain>
    </source>
</reference>
<gene>
    <name evidence="19" type="ORF">ASJ80_05385</name>
</gene>
<dbReference type="EC" id="2.4.99.21" evidence="6"/>
<dbReference type="EMBL" id="LMVM01000023">
    <property type="protein sequence ID" value="PAV04283.1"/>
    <property type="molecule type" value="Genomic_DNA"/>
</dbReference>
<evidence type="ECO:0000313" key="20">
    <source>
        <dbReference type="Proteomes" id="UP000217784"/>
    </source>
</evidence>
<dbReference type="OrthoDB" id="82393at2157"/>
<feature type="transmembrane region" description="Helical" evidence="17">
    <location>
        <begin position="381"/>
        <end position="404"/>
    </location>
</feature>
<evidence type="ECO:0000256" key="8">
    <source>
        <dbReference type="ARBA" id="ARBA00022679"/>
    </source>
</evidence>
<feature type="domain" description="Oligosaccharyl transferase STT3 N-terminal" evidence="18">
    <location>
        <begin position="29"/>
        <end position="408"/>
    </location>
</feature>
<dbReference type="PANTHER" id="PTHR13872:SF1">
    <property type="entry name" value="DOLICHYL-DIPHOSPHOOLIGOSACCHARIDE--PROTEIN GLYCOSYLTRANSFERASE SUBUNIT STT3B"/>
    <property type="match status" value="1"/>
</dbReference>
<feature type="transmembrane region" description="Helical" evidence="17">
    <location>
        <begin position="356"/>
        <end position="375"/>
    </location>
</feature>
<organism evidence="19 20">
    <name type="scientific">Methanobacterium bryantii</name>
    <dbReference type="NCBI Taxonomy" id="2161"/>
    <lineage>
        <taxon>Archaea</taxon>
        <taxon>Methanobacteriati</taxon>
        <taxon>Methanobacteriota</taxon>
        <taxon>Methanomada group</taxon>
        <taxon>Methanobacteria</taxon>
        <taxon>Methanobacteriales</taxon>
        <taxon>Methanobacteriaceae</taxon>
        <taxon>Methanobacterium</taxon>
    </lineage>
</organism>
<feature type="transmembrane region" description="Helical" evidence="17">
    <location>
        <begin position="255"/>
        <end position="278"/>
    </location>
</feature>
<dbReference type="Proteomes" id="UP000217784">
    <property type="component" value="Unassembled WGS sequence"/>
</dbReference>
<evidence type="ECO:0000256" key="5">
    <source>
        <dbReference type="ARBA" id="ARBA00010810"/>
    </source>
</evidence>
<protein>
    <recommendedName>
        <fullName evidence="6">dolichyl-phosphooligosaccharide-protein glycotransferase</fullName>
        <ecNumber evidence="6">2.4.99.21</ecNumber>
    </recommendedName>
    <alternativeName>
        <fullName evidence="15">Oligosaccharyl transferase</fullName>
    </alternativeName>
</protein>
<evidence type="ECO:0000256" key="6">
    <source>
        <dbReference type="ARBA" id="ARBA00012602"/>
    </source>
</evidence>
<comment type="caution">
    <text evidence="19">The sequence shown here is derived from an EMBL/GenBank/DDBJ whole genome shotgun (WGS) entry which is preliminary data.</text>
</comment>
<feature type="transmembrane region" description="Helical" evidence="17">
    <location>
        <begin position="153"/>
        <end position="171"/>
    </location>
</feature>
<evidence type="ECO:0000256" key="13">
    <source>
        <dbReference type="ARBA" id="ARBA00023136"/>
    </source>
</evidence>
<keyword evidence="14" id="KW-0464">Manganese</keyword>
<evidence type="ECO:0000256" key="2">
    <source>
        <dbReference type="ARBA" id="ARBA00001946"/>
    </source>
</evidence>
<keyword evidence="10" id="KW-0479">Metal-binding</keyword>
<evidence type="ECO:0000256" key="17">
    <source>
        <dbReference type="SAM" id="Phobius"/>
    </source>
</evidence>
<dbReference type="UniPathway" id="UPA00378"/>
<dbReference type="InterPro" id="IPR003674">
    <property type="entry name" value="Oligo_trans_STT3"/>
</dbReference>
<evidence type="ECO:0000256" key="1">
    <source>
        <dbReference type="ARBA" id="ARBA00001936"/>
    </source>
</evidence>
<comment type="subcellular location">
    <subcellularLocation>
        <location evidence="3">Cell membrane</location>
        <topology evidence="3">Multi-pass membrane protein</topology>
    </subcellularLocation>
</comment>
<keyword evidence="11" id="KW-0460">Magnesium</keyword>
<evidence type="ECO:0000256" key="9">
    <source>
        <dbReference type="ARBA" id="ARBA00022692"/>
    </source>
</evidence>
<evidence type="ECO:0000256" key="11">
    <source>
        <dbReference type="ARBA" id="ARBA00022842"/>
    </source>
</evidence>
<evidence type="ECO:0000259" key="18">
    <source>
        <dbReference type="Pfam" id="PF02516"/>
    </source>
</evidence>
<dbReference type="GO" id="GO:0004576">
    <property type="term" value="F:oligosaccharyl transferase activity"/>
    <property type="evidence" value="ECO:0007669"/>
    <property type="project" value="InterPro"/>
</dbReference>
<dbReference type="GO" id="GO:0005886">
    <property type="term" value="C:plasma membrane"/>
    <property type="evidence" value="ECO:0007669"/>
    <property type="project" value="UniProtKB-SubCell"/>
</dbReference>
<evidence type="ECO:0000256" key="4">
    <source>
        <dbReference type="ARBA" id="ARBA00004922"/>
    </source>
</evidence>
<keyword evidence="20" id="KW-1185">Reference proteome</keyword>
<evidence type="ECO:0000256" key="15">
    <source>
        <dbReference type="ARBA" id="ARBA00030679"/>
    </source>
</evidence>
<dbReference type="Pfam" id="PF02516">
    <property type="entry name" value="STT3"/>
    <property type="match status" value="1"/>
</dbReference>
<feature type="transmembrane region" description="Helical" evidence="17">
    <location>
        <begin position="124"/>
        <end position="146"/>
    </location>
</feature>
<comment type="similarity">
    <text evidence="5">Belongs to the STT3 family.</text>
</comment>
<evidence type="ECO:0000256" key="16">
    <source>
        <dbReference type="ARBA" id="ARBA00034066"/>
    </source>
</evidence>
<keyword evidence="13 17" id="KW-0472">Membrane</keyword>
<keyword evidence="9 17" id="KW-0812">Transmembrane</keyword>
<dbReference type="GO" id="GO:0046872">
    <property type="term" value="F:metal ion binding"/>
    <property type="evidence" value="ECO:0007669"/>
    <property type="project" value="UniProtKB-KW"/>
</dbReference>
<proteinExistence type="inferred from homology"/>
<comment type="cofactor">
    <cofactor evidence="2">
        <name>Mg(2+)</name>
        <dbReference type="ChEBI" id="CHEBI:18420"/>
    </cofactor>
</comment>
<dbReference type="RefSeq" id="WP_176720321.1">
    <property type="nucleotide sequence ID" value="NZ_LMVM01000023.1"/>
</dbReference>
<feature type="transmembrane region" description="Helical" evidence="17">
    <location>
        <begin position="425"/>
        <end position="446"/>
    </location>
</feature>
<comment type="catalytic activity">
    <reaction evidence="16">
        <text>an archaeal dolichyl phosphooligosaccharide + [protein]-L-asparagine = an archaeal dolichyl phosphate + a glycoprotein with the oligosaccharide chain attached by N-beta-D-glycosyl linkage to a protein L-asparagine.</text>
        <dbReference type="EC" id="2.4.99.21"/>
    </reaction>
</comment>
<comment type="pathway">
    <text evidence="4">Protein modification; protein glycosylation.</text>
</comment>
<evidence type="ECO:0000256" key="7">
    <source>
        <dbReference type="ARBA" id="ARBA00022676"/>
    </source>
</evidence>
<feature type="transmembrane region" description="Helical" evidence="17">
    <location>
        <begin position="321"/>
        <end position="344"/>
    </location>
</feature>
<keyword evidence="12 17" id="KW-1133">Transmembrane helix</keyword>
<dbReference type="PANTHER" id="PTHR13872">
    <property type="entry name" value="DOLICHYL-DIPHOSPHOOLIGOSACCHARIDE--PROTEIN GLYCOSYLTRANSFERASE SUBUNIT"/>
    <property type="match status" value="1"/>
</dbReference>
<evidence type="ECO:0000256" key="14">
    <source>
        <dbReference type="ARBA" id="ARBA00023211"/>
    </source>
</evidence>
<comment type="cofactor">
    <cofactor evidence="1">
        <name>Mn(2+)</name>
        <dbReference type="ChEBI" id="CHEBI:29035"/>
    </cofactor>
</comment>
<dbReference type="Gene3D" id="3.40.50.12610">
    <property type="match status" value="1"/>
</dbReference>
<dbReference type="AlphaFoldDB" id="A0A2A2H4R9"/>
<feature type="transmembrane region" description="Helical" evidence="17">
    <location>
        <begin position="12"/>
        <end position="31"/>
    </location>
</feature>
<evidence type="ECO:0000256" key="12">
    <source>
        <dbReference type="ARBA" id="ARBA00022989"/>
    </source>
</evidence>
<dbReference type="InterPro" id="IPR048307">
    <property type="entry name" value="STT3_N"/>
</dbReference>
<feature type="transmembrane region" description="Helical" evidence="17">
    <location>
        <begin position="177"/>
        <end position="196"/>
    </location>
</feature>
<name>A0A2A2H4R9_METBR</name>
<keyword evidence="7" id="KW-0328">Glycosyltransferase</keyword>